<keyword evidence="3" id="KW-1185">Reference proteome</keyword>
<dbReference type="InterPro" id="IPR028204">
    <property type="entry name" value="Tricorn_C1"/>
</dbReference>
<dbReference type="InterPro" id="IPR005151">
    <property type="entry name" value="Tail-specific_protease"/>
</dbReference>
<dbReference type="GO" id="GO:0008236">
    <property type="term" value="F:serine-type peptidase activity"/>
    <property type="evidence" value="ECO:0007669"/>
    <property type="project" value="InterPro"/>
</dbReference>
<dbReference type="SUPFAM" id="SSF52096">
    <property type="entry name" value="ClpP/crotonase"/>
    <property type="match status" value="1"/>
</dbReference>
<evidence type="ECO:0000313" key="3">
    <source>
        <dbReference type="Proteomes" id="UP000249375"/>
    </source>
</evidence>
<dbReference type="PANTHER" id="PTHR11261">
    <property type="entry name" value="INTERPHOTORECEPTOR RETINOID-BINDING PROTEIN"/>
    <property type="match status" value="1"/>
</dbReference>
<gene>
    <name evidence="2" type="ORF">C7Y71_008845</name>
</gene>
<dbReference type="EMBL" id="CP033459">
    <property type="protein sequence ID" value="QFQ13112.1"/>
    <property type="molecule type" value="Genomic_DNA"/>
</dbReference>
<evidence type="ECO:0000259" key="1">
    <source>
        <dbReference type="SMART" id="SM00245"/>
    </source>
</evidence>
<dbReference type="PROSITE" id="PS51257">
    <property type="entry name" value="PROKAR_LIPOPROTEIN"/>
    <property type="match status" value="1"/>
</dbReference>
<dbReference type="RefSeq" id="WP_111898212.1">
    <property type="nucleotide sequence ID" value="NZ_CP033459.1"/>
</dbReference>
<dbReference type="AlphaFoldDB" id="A0A5P8E840"/>
<dbReference type="Proteomes" id="UP000249375">
    <property type="component" value="Chromosome"/>
</dbReference>
<protein>
    <submittedName>
        <fullName evidence="2">Peptidase S41</fullName>
    </submittedName>
</protein>
<dbReference type="Gene3D" id="3.90.226.10">
    <property type="entry name" value="2-enoyl-CoA Hydratase, Chain A, domain 1"/>
    <property type="match status" value="1"/>
</dbReference>
<dbReference type="Pfam" id="PF14684">
    <property type="entry name" value="Tricorn_C1"/>
    <property type="match status" value="1"/>
</dbReference>
<dbReference type="OrthoDB" id="6397760at2"/>
<accession>A0A5P8E840</accession>
<evidence type="ECO:0000313" key="2">
    <source>
        <dbReference type="EMBL" id="QFQ13112.1"/>
    </source>
</evidence>
<dbReference type="PANTHER" id="PTHR11261:SF3">
    <property type="entry name" value="RETINOL-BINDING PROTEIN 3"/>
    <property type="match status" value="1"/>
</dbReference>
<dbReference type="Pfam" id="PF03572">
    <property type="entry name" value="Peptidase_S41"/>
    <property type="match status" value="1"/>
</dbReference>
<dbReference type="CDD" id="cd07563">
    <property type="entry name" value="Peptidase_S41_IRBP"/>
    <property type="match status" value="1"/>
</dbReference>
<feature type="domain" description="Tail specific protease" evidence="1">
    <location>
        <begin position="121"/>
        <end position="318"/>
    </location>
</feature>
<name>A0A5P8E840_9BACT</name>
<sequence>MTHLLNRIIPLMVLCIATLTSCVTEDVEDNTKRGNFEAFWKTIDERYCFFDYKAKQYGLNWNEVRERYLPAISENMTNAQLFEVLSNMTYELRDGHVNLTAAHNVSRYGAWFDDYPMNFSDSLLRKTLGRAEEYRSASGLQYKVLDDNVGYVRCSSFNYAFGDGNLSQMMSHLAACDALIVDIRSNGGGLISSAQDLASLFFNEKTIVGYMSHKTGPGHNDFSSPEAIELTPFKGLRWQKPVAVLVNRRTYSAANCFVMYVKPLPNVTIIGDRTGGGSGMPLSSELPNGWSLRFSACPMYDIEMHDTEMGIDPDIKVDIASEDYQRSIDTILETARKILKNDS</sequence>
<dbReference type="SMART" id="SM00245">
    <property type="entry name" value="TSPc"/>
    <property type="match status" value="1"/>
</dbReference>
<organism evidence="2 3">
    <name type="scientific">Pseudoprevotella muciniphila</name>
    <dbReference type="NCBI Taxonomy" id="2133944"/>
    <lineage>
        <taxon>Bacteria</taxon>
        <taxon>Pseudomonadati</taxon>
        <taxon>Bacteroidota</taxon>
        <taxon>Bacteroidia</taxon>
        <taxon>Bacteroidales</taxon>
        <taxon>Prevotellaceae</taxon>
        <taxon>Pseudoprevotella</taxon>
    </lineage>
</organism>
<dbReference type="Gene3D" id="3.30.750.44">
    <property type="match status" value="1"/>
</dbReference>
<dbReference type="GO" id="GO:0006508">
    <property type="term" value="P:proteolysis"/>
    <property type="evidence" value="ECO:0007669"/>
    <property type="project" value="InterPro"/>
</dbReference>
<dbReference type="InterPro" id="IPR029045">
    <property type="entry name" value="ClpP/crotonase-like_dom_sf"/>
</dbReference>
<dbReference type="KEGG" id="alq:C7Y71_008845"/>
<proteinExistence type="predicted"/>
<reference evidence="2 3" key="1">
    <citation type="submission" date="2018-11" db="EMBL/GenBank/DDBJ databases">
        <authorList>
            <person name="Na S.W."/>
            <person name="Baik M."/>
        </authorList>
    </citation>
    <scope>NUCLEOTIDE SEQUENCE [LARGE SCALE GENOMIC DNA]</scope>
    <source>
        <strain evidence="2 3">E39</strain>
    </source>
</reference>